<keyword evidence="5 13" id="KW-0378">Hydrolase</keyword>
<dbReference type="EMBL" id="AESD01000734">
    <property type="protein sequence ID" value="EHJ10327.1"/>
    <property type="molecule type" value="Genomic_DNA"/>
</dbReference>
<evidence type="ECO:0000256" key="7">
    <source>
        <dbReference type="ARBA" id="ARBA00023078"/>
    </source>
</evidence>
<keyword evidence="6 13" id="KW-0720">Serine protease</keyword>
<dbReference type="Pfam" id="PF14684">
    <property type="entry name" value="Tricorn_C1"/>
    <property type="match status" value="1"/>
</dbReference>
<organism evidence="15 16">
    <name type="scientific">Crocosphaera watsonii WH 0003</name>
    <dbReference type="NCBI Taxonomy" id="423471"/>
    <lineage>
        <taxon>Bacteria</taxon>
        <taxon>Bacillati</taxon>
        <taxon>Cyanobacteriota</taxon>
        <taxon>Cyanophyceae</taxon>
        <taxon>Oscillatoriophycideae</taxon>
        <taxon>Chroococcales</taxon>
        <taxon>Aphanothecaceae</taxon>
        <taxon>Crocosphaera</taxon>
    </lineage>
</organism>
<dbReference type="PROSITE" id="PS50106">
    <property type="entry name" value="PDZ"/>
    <property type="match status" value="1"/>
</dbReference>
<dbReference type="Gene3D" id="2.30.42.10">
    <property type="match status" value="1"/>
</dbReference>
<dbReference type="PATRIC" id="fig|423471.3.peg.4631"/>
<dbReference type="SMART" id="SM00228">
    <property type="entry name" value="PDZ"/>
    <property type="match status" value="1"/>
</dbReference>
<evidence type="ECO:0000256" key="3">
    <source>
        <dbReference type="ARBA" id="ARBA00022670"/>
    </source>
</evidence>
<evidence type="ECO:0000259" key="14">
    <source>
        <dbReference type="PROSITE" id="PS50106"/>
    </source>
</evidence>
<proteinExistence type="inferred from homology"/>
<evidence type="ECO:0000256" key="1">
    <source>
        <dbReference type="ARBA" id="ARBA00004518"/>
    </source>
</evidence>
<name>G5JBX8_CROWT</name>
<feature type="domain" description="PDZ" evidence="14">
    <location>
        <begin position="111"/>
        <end position="193"/>
    </location>
</feature>
<dbReference type="Proteomes" id="UP000003477">
    <property type="component" value="Unassembled WGS sequence"/>
</dbReference>
<evidence type="ECO:0000256" key="2">
    <source>
        <dbReference type="ARBA" id="ARBA00009179"/>
    </source>
</evidence>
<dbReference type="RefSeq" id="WP_007304781.1">
    <property type="nucleotide sequence ID" value="NZ_AESD01000734.1"/>
</dbReference>
<comment type="caution">
    <text evidence="15">The sequence shown here is derived from an EMBL/GenBank/DDBJ whole genome shotgun (WGS) entry which is preliminary data.</text>
</comment>
<evidence type="ECO:0000256" key="4">
    <source>
        <dbReference type="ARBA" id="ARBA00022729"/>
    </source>
</evidence>
<accession>G5JBX8</accession>
<comment type="subcellular location">
    <subcellularLocation>
        <location evidence="1">Cellular thylakoid lumen</location>
    </subcellularLocation>
</comment>
<dbReference type="InterPro" id="IPR036034">
    <property type="entry name" value="PDZ_sf"/>
</dbReference>
<keyword evidence="3 13" id="KW-0645">Protease</keyword>
<dbReference type="SMART" id="SM00245">
    <property type="entry name" value="TSPc"/>
    <property type="match status" value="1"/>
</dbReference>
<evidence type="ECO:0000256" key="11">
    <source>
        <dbReference type="ARBA" id="ARBA00069724"/>
    </source>
</evidence>
<dbReference type="InterPro" id="IPR028204">
    <property type="entry name" value="Tricorn_C1"/>
</dbReference>
<evidence type="ECO:0000256" key="6">
    <source>
        <dbReference type="ARBA" id="ARBA00022825"/>
    </source>
</evidence>
<dbReference type="NCBIfam" id="NF045590">
    <property type="entry name" value="Cterm_S41_CtpC"/>
    <property type="match status" value="1"/>
</dbReference>
<keyword evidence="4" id="KW-0732">Signal</keyword>
<dbReference type="Pfam" id="PF17820">
    <property type="entry name" value="PDZ_6"/>
    <property type="match status" value="1"/>
</dbReference>
<dbReference type="InterPro" id="IPR029045">
    <property type="entry name" value="ClpP/crotonase-like_dom_sf"/>
</dbReference>
<dbReference type="InterPro" id="IPR005151">
    <property type="entry name" value="Tail-specific_protease"/>
</dbReference>
<keyword evidence="7" id="KW-0793">Thylakoid</keyword>
<dbReference type="GO" id="GO:0030288">
    <property type="term" value="C:outer membrane-bounded periplasmic space"/>
    <property type="evidence" value="ECO:0007669"/>
    <property type="project" value="TreeGrafter"/>
</dbReference>
<dbReference type="GO" id="GO:0031979">
    <property type="term" value="C:plasma membrane-derived thylakoid lumen"/>
    <property type="evidence" value="ECO:0007669"/>
    <property type="project" value="UniProtKB-SubCell"/>
</dbReference>
<comment type="similarity">
    <text evidence="2 13">Belongs to the peptidase S41A family.</text>
</comment>
<dbReference type="Gene3D" id="3.30.750.44">
    <property type="match status" value="1"/>
</dbReference>
<dbReference type="PANTHER" id="PTHR32060">
    <property type="entry name" value="TAIL-SPECIFIC PROTEASE"/>
    <property type="match status" value="1"/>
</dbReference>
<dbReference type="SUPFAM" id="SSF52096">
    <property type="entry name" value="ClpP/crotonase"/>
    <property type="match status" value="1"/>
</dbReference>
<reference evidence="15 16" key="1">
    <citation type="journal article" date="2011" name="Front. Microbiol.">
        <title>Two Strains of Crocosphaera watsonii with Highly Conserved Genomes are Distinguished by Strain-Specific Features.</title>
        <authorList>
            <person name="Bench S.R."/>
            <person name="Ilikchyan I.N."/>
            <person name="Tripp H.J."/>
            <person name="Zehr J.P."/>
        </authorList>
    </citation>
    <scope>NUCLEOTIDE SEQUENCE [LARGE SCALE GENOMIC DNA]</scope>
    <source>
        <strain evidence="15 16">WH 0003</strain>
    </source>
</reference>
<dbReference type="GO" id="GO:0006508">
    <property type="term" value="P:proteolysis"/>
    <property type="evidence" value="ECO:0007669"/>
    <property type="project" value="UniProtKB-KW"/>
</dbReference>
<dbReference type="GeneID" id="88768301"/>
<evidence type="ECO:0000256" key="9">
    <source>
        <dbReference type="ARBA" id="ARBA00053093"/>
    </source>
</evidence>
<dbReference type="SUPFAM" id="SSF50156">
    <property type="entry name" value="PDZ domain-like"/>
    <property type="match status" value="1"/>
</dbReference>
<dbReference type="Pfam" id="PF03572">
    <property type="entry name" value="Peptidase_S41"/>
    <property type="match status" value="1"/>
</dbReference>
<gene>
    <name evidence="15" type="ORF">CWATWH0003_4941</name>
</gene>
<dbReference type="GO" id="GO:0004252">
    <property type="term" value="F:serine-type endopeptidase activity"/>
    <property type="evidence" value="ECO:0007669"/>
    <property type="project" value="UniProtKB-EC"/>
</dbReference>
<evidence type="ECO:0000256" key="10">
    <source>
        <dbReference type="ARBA" id="ARBA00066637"/>
    </source>
</evidence>
<dbReference type="PANTHER" id="PTHR32060:SF30">
    <property type="entry name" value="CARBOXY-TERMINAL PROCESSING PROTEASE CTPA"/>
    <property type="match status" value="1"/>
</dbReference>
<dbReference type="Gene3D" id="3.90.226.10">
    <property type="entry name" value="2-enoyl-CoA Hydratase, Chain A, domain 1"/>
    <property type="match status" value="1"/>
</dbReference>
<dbReference type="AlphaFoldDB" id="G5JBX8"/>
<evidence type="ECO:0000256" key="5">
    <source>
        <dbReference type="ARBA" id="ARBA00022801"/>
    </source>
</evidence>
<dbReference type="GO" id="GO:0007165">
    <property type="term" value="P:signal transduction"/>
    <property type="evidence" value="ECO:0007669"/>
    <property type="project" value="TreeGrafter"/>
</dbReference>
<dbReference type="FunFam" id="2.30.42.10:FF:000063">
    <property type="entry name" value="Peptidase, S41 family"/>
    <property type="match status" value="1"/>
</dbReference>
<dbReference type="InterPro" id="IPR041489">
    <property type="entry name" value="PDZ_6"/>
</dbReference>
<protein>
    <recommendedName>
        <fullName evidence="11">Carboxyl-terminal-processing protease</fullName>
        <ecNumber evidence="10">3.4.21.102</ecNumber>
    </recommendedName>
    <alternativeName>
        <fullName evidence="12">CtpA</fullName>
    </alternativeName>
</protein>
<evidence type="ECO:0000256" key="12">
    <source>
        <dbReference type="ARBA" id="ARBA00080563"/>
    </source>
</evidence>
<comment type="catalytic activity">
    <reaction evidence="8">
        <text>The enzyme shows specific recognition of a C-terminal tripeptide, Xaa-Yaa-Zaa, in which Xaa is preferably Ala or Leu, Yaa is preferably Ala or Tyr, and Zaa is preferably Ala, but then cleaves at a variable distance from the C-terminus. A typical cleavage is -Ala-Ala-|-Arg-Ala-Ala-Lys-Glu-Asn-Tyr-Ala-Leu-Ala-Ala.</text>
        <dbReference type="EC" id="3.4.21.102"/>
    </reaction>
</comment>
<dbReference type="NCBIfam" id="TIGR00225">
    <property type="entry name" value="prc"/>
    <property type="match status" value="1"/>
</dbReference>
<dbReference type="FunFam" id="3.90.226.10:FF:000023">
    <property type="entry name" value="Carboxyl-terminal processing protease"/>
    <property type="match status" value="1"/>
</dbReference>
<sequence>MVNYKKGLVLGATAAVLTAIAVTGAGLRLPRSVAYLQDNPKKLVDEVWQVINDTYVDATFNQVDWLAVRQKYVGKSKTYNSKEEAYKAIREMLEQLDDPYTRFMDPQEFQNMQIDTSGELTGVGIQITKDEETKELTVVAPIEDTPAFEAGILAKDVITKINGKTTEGMEVEDAVKLIRGKPGSKVTLTIRRSNEEFNYPIIRARIELHPVKARIEETPSGKVGYIRLTQFSAQASKEMRDAIRDAEAANVNGYILDLRSNPGGLLYSSIEIARMWLDQGRIVSTVSRNGEVEAQRATNRALTDKPLVIMVDGGSASASEILSGALQDNNRATLVGTKTFGKGLVQSVRRLGDGTSGLAVTIAKYLTPSGRDINKQGIEPDIVVELTEAQRKDLQQERDKIGDFGDPQFDRAYEELEKEIAKSNGTNARGTMR</sequence>
<dbReference type="InterPro" id="IPR054626">
    <property type="entry name" value="Cterm_S41_CtpC"/>
</dbReference>
<dbReference type="FunFam" id="3.30.750.44:FF:000002">
    <property type="entry name" value="carboxyl-terminal-processing peptidase 2, chloroplastic"/>
    <property type="match status" value="1"/>
</dbReference>
<dbReference type="CDD" id="cd06782">
    <property type="entry name" value="cpPDZ_CPP-like"/>
    <property type="match status" value="1"/>
</dbReference>
<dbReference type="MEROPS" id="S41.010"/>
<comment type="function">
    <text evidence="9">Cleavage of the 16 C-terminal residues from the D1 precursor of photosystem II (PSII). This proteolytic processing is necessary to allow the light-driven assembly of the oxygen-evolving cluster (a tetranuclear manganese), which is responsible for photosynthetic water oxidation.</text>
</comment>
<evidence type="ECO:0000256" key="8">
    <source>
        <dbReference type="ARBA" id="ARBA00051784"/>
    </source>
</evidence>
<dbReference type="InterPro" id="IPR001478">
    <property type="entry name" value="PDZ"/>
</dbReference>
<dbReference type="EC" id="3.4.21.102" evidence="10"/>
<evidence type="ECO:0000256" key="13">
    <source>
        <dbReference type="RuleBase" id="RU004404"/>
    </source>
</evidence>
<evidence type="ECO:0000313" key="15">
    <source>
        <dbReference type="EMBL" id="EHJ10327.1"/>
    </source>
</evidence>
<evidence type="ECO:0000313" key="16">
    <source>
        <dbReference type="Proteomes" id="UP000003477"/>
    </source>
</evidence>
<dbReference type="CDD" id="cd07560">
    <property type="entry name" value="Peptidase_S41_CPP"/>
    <property type="match status" value="1"/>
</dbReference>
<dbReference type="InterPro" id="IPR004447">
    <property type="entry name" value="Peptidase_S41A"/>
</dbReference>